<dbReference type="Gene3D" id="3.90.1530.30">
    <property type="match status" value="1"/>
</dbReference>
<dbReference type="EMBL" id="BNAF01000020">
    <property type="protein sequence ID" value="GHE49526.1"/>
    <property type="molecule type" value="Genomic_DNA"/>
</dbReference>
<dbReference type="RefSeq" id="WP_189628097.1">
    <property type="nucleotide sequence ID" value="NZ_BNAF01000020.1"/>
</dbReference>
<dbReference type="Proteomes" id="UP000620550">
    <property type="component" value="Unassembled WGS sequence"/>
</dbReference>
<gene>
    <name evidence="1" type="ORF">GCM10017764_35650</name>
</gene>
<evidence type="ECO:0008006" key="3">
    <source>
        <dbReference type="Google" id="ProtNLM"/>
    </source>
</evidence>
<organism evidence="1 2">
    <name type="scientific">Sphingobacterium griseoflavum</name>
    <dbReference type="NCBI Taxonomy" id="1474952"/>
    <lineage>
        <taxon>Bacteria</taxon>
        <taxon>Pseudomonadati</taxon>
        <taxon>Bacteroidota</taxon>
        <taxon>Sphingobacteriia</taxon>
        <taxon>Sphingobacteriales</taxon>
        <taxon>Sphingobacteriaceae</taxon>
        <taxon>Sphingobacterium</taxon>
    </lineage>
</organism>
<dbReference type="CDD" id="cd16387">
    <property type="entry name" value="ParB_N_Srx"/>
    <property type="match status" value="1"/>
</dbReference>
<evidence type="ECO:0000313" key="2">
    <source>
        <dbReference type="Proteomes" id="UP000620550"/>
    </source>
</evidence>
<dbReference type="InterPro" id="IPR036086">
    <property type="entry name" value="ParB/Sulfiredoxin_sf"/>
</dbReference>
<name>A0ABQ3I305_9SPHI</name>
<accession>A0ABQ3I305</accession>
<keyword evidence="2" id="KW-1185">Reference proteome</keyword>
<comment type="caution">
    <text evidence="1">The sequence shown here is derived from an EMBL/GenBank/DDBJ whole genome shotgun (WGS) entry which is preliminary data.</text>
</comment>
<proteinExistence type="predicted"/>
<dbReference type="SUPFAM" id="SSF110849">
    <property type="entry name" value="ParB/Sulfiredoxin"/>
    <property type="match status" value="1"/>
</dbReference>
<reference evidence="2" key="1">
    <citation type="journal article" date="2019" name="Int. J. Syst. Evol. Microbiol.">
        <title>The Global Catalogue of Microorganisms (GCM) 10K type strain sequencing project: providing services to taxonomists for standard genome sequencing and annotation.</title>
        <authorList>
            <consortium name="The Broad Institute Genomics Platform"/>
            <consortium name="The Broad Institute Genome Sequencing Center for Infectious Disease"/>
            <person name="Wu L."/>
            <person name="Ma J."/>
        </authorList>
    </citation>
    <scope>NUCLEOTIDE SEQUENCE [LARGE SCALE GENOMIC DNA]</scope>
    <source>
        <strain evidence="2">CGMCC 1.12966</strain>
    </source>
</reference>
<evidence type="ECO:0000313" key="1">
    <source>
        <dbReference type="EMBL" id="GHE49526.1"/>
    </source>
</evidence>
<sequence length="248" mass="28861">MENKQLPQIKLVDIDSLCFDPDNPRFMQEEPDHTDLNLIRMLDSSYKLSHLMRSIIYNGLLVTEPLIVVPQGEQWKVIDGNRRLAALKILDDIDTYKKYLSEDIYDYVAHNLMVKQTHVPVMELQADDEALWKTRVCRHMDANWEWPLLNQSAYVTHLVDEVGISIALLSKCVSMDEGSFDFYILPMRIILALEEDGRWTRWMNASGSQDDVTLFKACKYPNLMNHVGWKNDTNPDNLNLDHAVELMY</sequence>
<protein>
    <recommendedName>
        <fullName evidence="3">ParB/Sulfiredoxin domain-containing protein</fullName>
    </recommendedName>
</protein>